<dbReference type="PANTHER" id="PTHR12733:SF3">
    <property type="entry name" value="ATP SYNTHASE F(0) COMPLEX SUBUNIT B1, MITOCHONDRIAL"/>
    <property type="match status" value="1"/>
</dbReference>
<dbReference type="InterPro" id="IPR013837">
    <property type="entry name" value="ATP_synth_F0_suB"/>
</dbReference>
<comment type="subcellular location">
    <subcellularLocation>
        <location evidence="8">Mitochondrion</location>
    </subcellularLocation>
    <subcellularLocation>
        <location evidence="8">Mitochondrion inner membrane</location>
    </subcellularLocation>
</comment>
<evidence type="ECO:0000256" key="3">
    <source>
        <dbReference type="ARBA" id="ARBA00022781"/>
    </source>
</evidence>
<organism evidence="10 11">
    <name type="scientific">Lentinus brumalis</name>
    <dbReference type="NCBI Taxonomy" id="2498619"/>
    <lineage>
        <taxon>Eukaryota</taxon>
        <taxon>Fungi</taxon>
        <taxon>Dikarya</taxon>
        <taxon>Basidiomycota</taxon>
        <taxon>Agaricomycotina</taxon>
        <taxon>Agaricomycetes</taxon>
        <taxon>Polyporales</taxon>
        <taxon>Polyporaceae</taxon>
        <taxon>Lentinus</taxon>
    </lineage>
</organism>
<dbReference type="FunFam" id="1.20.5.2210:FF:000002">
    <property type="entry name" value="ATP synthase subunit 4 mitochondrial"/>
    <property type="match status" value="1"/>
</dbReference>
<keyword evidence="6 8" id="KW-0496">Mitochondrion</keyword>
<dbReference type="GO" id="GO:0005743">
    <property type="term" value="C:mitochondrial inner membrane"/>
    <property type="evidence" value="ECO:0007669"/>
    <property type="project" value="UniProtKB-SubCell"/>
</dbReference>
<gene>
    <name evidence="10" type="ORF">OH76DRAFT_1438110</name>
</gene>
<evidence type="ECO:0000313" key="10">
    <source>
        <dbReference type="EMBL" id="RDX49849.1"/>
    </source>
</evidence>
<keyword evidence="11" id="KW-1185">Reference proteome</keyword>
<dbReference type="Pfam" id="PF05405">
    <property type="entry name" value="Mt_ATP-synt_B"/>
    <property type="match status" value="1"/>
</dbReference>
<keyword evidence="2 8" id="KW-0138">CF(0)</keyword>
<evidence type="ECO:0000256" key="6">
    <source>
        <dbReference type="ARBA" id="ARBA00023128"/>
    </source>
</evidence>
<reference evidence="10 11" key="1">
    <citation type="journal article" date="2018" name="Biotechnol. Biofuels">
        <title>Integrative visual omics of the white-rot fungus Polyporus brumalis exposes the biotechnological potential of its oxidative enzymes for delignifying raw plant biomass.</title>
        <authorList>
            <person name="Miyauchi S."/>
            <person name="Rancon A."/>
            <person name="Drula E."/>
            <person name="Hage H."/>
            <person name="Chaduli D."/>
            <person name="Favel A."/>
            <person name="Grisel S."/>
            <person name="Henrissat B."/>
            <person name="Herpoel-Gimbert I."/>
            <person name="Ruiz-Duenas F.J."/>
            <person name="Chevret D."/>
            <person name="Hainaut M."/>
            <person name="Lin J."/>
            <person name="Wang M."/>
            <person name="Pangilinan J."/>
            <person name="Lipzen A."/>
            <person name="Lesage-Meessen L."/>
            <person name="Navarro D."/>
            <person name="Riley R."/>
            <person name="Grigoriev I.V."/>
            <person name="Zhou S."/>
            <person name="Raouche S."/>
            <person name="Rosso M.N."/>
        </authorList>
    </citation>
    <scope>NUCLEOTIDE SEQUENCE [LARGE SCALE GENOMIC DNA]</scope>
    <source>
        <strain evidence="10 11">BRFM 1820</strain>
    </source>
</reference>
<dbReference type="InterPro" id="IPR008688">
    <property type="entry name" value="ATP_synth_Bsub_B/MI25"/>
</dbReference>
<keyword evidence="7 8" id="KW-0472">Membrane</keyword>
<dbReference type="STRING" id="139420.A0A371DBC2"/>
<dbReference type="SUPFAM" id="SSF161060">
    <property type="entry name" value="ATP synthase B chain-like"/>
    <property type="match status" value="1"/>
</dbReference>
<comment type="similarity">
    <text evidence="8">Belongs to the eukaryotic ATPase B chain family.</text>
</comment>
<comment type="subunit">
    <text evidence="8">F-type ATPases have 2 components, CF(1) - the catalytic core - and CF(0) - the membrane proton channel. In yeast, the dimeric form of ATP synthase consists of 17 polypeptides: alpha, beta, gamma, delta, epsilon, 4 (B), 5 (OSCP), 6 (A), 8, 9 (C), d, E (Tim11), f, g, h, i/j and k.</text>
</comment>
<evidence type="ECO:0000256" key="9">
    <source>
        <dbReference type="SAM" id="MobiDB-lite"/>
    </source>
</evidence>
<feature type="region of interest" description="Disordered" evidence="9">
    <location>
        <begin position="1"/>
        <end position="23"/>
    </location>
</feature>
<dbReference type="Gene3D" id="1.20.5.2210">
    <property type="match status" value="1"/>
</dbReference>
<name>A0A371DBC2_9APHY</name>
<keyword evidence="1 8" id="KW-0813">Transport</keyword>
<evidence type="ECO:0000256" key="2">
    <source>
        <dbReference type="ARBA" id="ARBA00022547"/>
    </source>
</evidence>
<dbReference type="AlphaFoldDB" id="A0A371DBC2"/>
<evidence type="ECO:0000256" key="1">
    <source>
        <dbReference type="ARBA" id="ARBA00022448"/>
    </source>
</evidence>
<comment type="function">
    <text evidence="8">Subunit b, of the mitochondrial membrane ATP synthase complex (F(1)F(0) ATP synthase or Complex V) that produces ATP from ADP in the presence of a proton gradient across the membrane which is generated by electron transport complexes of the respiratory chain. ATP synthase complex consist of a soluble F(1) head domain - the catalytic core - and a membrane F(1) domain - the membrane proton channel. These two domains are linked by a central stalk rotating inside the F(1) region and a stationary peripheral stalk. During catalysis, ATP synthesis in the catalytic domain of F(1) is coupled via a rotary mechanism of the central stalk subunits to proton translocation. In vivo, can only synthesize ATP although its ATP hydrolase activity can be activated artificially in vitro. Part of the complex F(0) domain. Part of the complex F(0) domain and the peripheric stalk, which acts as a stator to hold the catalytic alpha(3)beta(3) subcomplex and subunit a/ATP6 static relative to the rotary elements.</text>
</comment>
<feature type="compositionally biased region" description="Polar residues" evidence="9">
    <location>
        <begin position="10"/>
        <end position="20"/>
    </location>
</feature>
<dbReference type="Proteomes" id="UP000256964">
    <property type="component" value="Unassembled WGS sequence"/>
</dbReference>
<dbReference type="GO" id="GO:0045259">
    <property type="term" value="C:proton-transporting ATP synthase complex"/>
    <property type="evidence" value="ECO:0007669"/>
    <property type="project" value="UniProtKB-KW"/>
</dbReference>
<dbReference type="GO" id="GO:0046933">
    <property type="term" value="F:proton-transporting ATP synthase activity, rotational mechanism"/>
    <property type="evidence" value="ECO:0007669"/>
    <property type="project" value="TreeGrafter"/>
</dbReference>
<dbReference type="OrthoDB" id="67388at2759"/>
<protein>
    <recommendedName>
        <fullName evidence="8">ATP synthase subunit 4</fullName>
    </recommendedName>
</protein>
<evidence type="ECO:0000256" key="4">
    <source>
        <dbReference type="ARBA" id="ARBA00022792"/>
    </source>
</evidence>
<keyword evidence="3 8" id="KW-0375">Hydrogen ion transport</keyword>
<sequence>MASRIAVSSLRASGTPTSRVRPQAVSAVPRVLAARGMASASKPPPEERAAQIVNSLPSSPGLVTKTGSVILGTGLLATAISQELYVVNEESVIAAGFFILISFIYKAVKEPYRDWAEGHIKRVRDILNASRTEHTQVVKERIESVEQMKDVVAVTEGLFALSKETAQLESEAFVQRQKVALASEVKAVLDSWVRFEQQAKESEQADLVKSVVDNVLKSINNEKTQKDILAGAVAEIEQLIKNKAI</sequence>
<accession>A0A371DBC2</accession>
<proteinExistence type="inferred from homology"/>
<evidence type="ECO:0000256" key="7">
    <source>
        <dbReference type="ARBA" id="ARBA00023136"/>
    </source>
</evidence>
<evidence type="ECO:0000313" key="11">
    <source>
        <dbReference type="Proteomes" id="UP000256964"/>
    </source>
</evidence>
<keyword evidence="5 8" id="KW-0406">Ion transport</keyword>
<evidence type="ECO:0000256" key="8">
    <source>
        <dbReference type="RuleBase" id="RU368017"/>
    </source>
</evidence>
<dbReference type="PANTHER" id="PTHR12733">
    <property type="entry name" value="MITOCHONDRIAL ATP SYNTHASE B CHAIN"/>
    <property type="match status" value="1"/>
</dbReference>
<keyword evidence="4 8" id="KW-0999">Mitochondrion inner membrane</keyword>
<evidence type="ECO:0000256" key="5">
    <source>
        <dbReference type="ARBA" id="ARBA00023065"/>
    </source>
</evidence>
<dbReference type="EMBL" id="KZ857402">
    <property type="protein sequence ID" value="RDX49849.1"/>
    <property type="molecule type" value="Genomic_DNA"/>
</dbReference>